<keyword evidence="2 3" id="KW-0119">Carbohydrate metabolism</keyword>
<name>A0A2N9L3B4_9BACT</name>
<dbReference type="Proteomes" id="UP000239735">
    <property type="component" value="Unassembled WGS sequence"/>
</dbReference>
<dbReference type="InterPro" id="IPR027291">
    <property type="entry name" value="Glyco_hydro_38_N_sf"/>
</dbReference>
<dbReference type="InterPro" id="IPR004300">
    <property type="entry name" value="Glyco_hydro_57_N"/>
</dbReference>
<feature type="domain" description="Glycoside hydrolase family 57 N-terminal" evidence="5">
    <location>
        <begin position="146"/>
        <end position="371"/>
    </location>
</feature>
<dbReference type="InterPro" id="IPR052046">
    <property type="entry name" value="GH57_Enzymes"/>
</dbReference>
<dbReference type="GO" id="GO:0005975">
    <property type="term" value="P:carbohydrate metabolic process"/>
    <property type="evidence" value="ECO:0007669"/>
    <property type="project" value="InterPro"/>
</dbReference>
<feature type="compositionally biased region" description="Basic and acidic residues" evidence="4">
    <location>
        <begin position="229"/>
        <end position="253"/>
    </location>
</feature>
<evidence type="ECO:0000256" key="1">
    <source>
        <dbReference type="ARBA" id="ARBA00006821"/>
    </source>
</evidence>
<dbReference type="GO" id="GO:0003824">
    <property type="term" value="F:catalytic activity"/>
    <property type="evidence" value="ECO:0007669"/>
    <property type="project" value="InterPro"/>
</dbReference>
<evidence type="ECO:0000259" key="5">
    <source>
        <dbReference type="Pfam" id="PF03065"/>
    </source>
</evidence>
<dbReference type="InterPro" id="IPR021923">
    <property type="entry name" value="DUF3536"/>
</dbReference>
<dbReference type="InterPro" id="IPR011330">
    <property type="entry name" value="Glyco_hydro/deAcase_b/a-brl"/>
</dbReference>
<reference evidence="7" key="1">
    <citation type="submission" date="2018-02" db="EMBL/GenBank/DDBJ databases">
        <authorList>
            <person name="Hausmann B."/>
        </authorList>
    </citation>
    <scope>NUCLEOTIDE SEQUENCE [LARGE SCALE GENOMIC DNA]</scope>
    <source>
        <strain evidence="7">Peat soil MAG SbA5</strain>
    </source>
</reference>
<dbReference type="Pfam" id="PF12055">
    <property type="entry name" value="DUF3536"/>
    <property type="match status" value="1"/>
</dbReference>
<organism evidence="6 7">
    <name type="scientific">Candidatus Sulfuritelmatomonas gaucii</name>
    <dbReference type="NCBI Taxonomy" id="2043161"/>
    <lineage>
        <taxon>Bacteria</taxon>
        <taxon>Pseudomonadati</taxon>
        <taxon>Acidobacteriota</taxon>
        <taxon>Terriglobia</taxon>
        <taxon>Terriglobales</taxon>
        <taxon>Acidobacteriaceae</taxon>
        <taxon>Candidatus Sulfuritelmatomonas</taxon>
    </lineage>
</organism>
<proteinExistence type="inferred from homology"/>
<evidence type="ECO:0000313" key="7">
    <source>
        <dbReference type="Proteomes" id="UP000239735"/>
    </source>
</evidence>
<dbReference type="CDD" id="cd10797">
    <property type="entry name" value="GH57N_APU_like_1"/>
    <property type="match status" value="1"/>
</dbReference>
<dbReference type="SUPFAM" id="SSF88713">
    <property type="entry name" value="Glycoside hydrolase/deacetylase"/>
    <property type="match status" value="1"/>
</dbReference>
<dbReference type="Pfam" id="PF03065">
    <property type="entry name" value="Glyco_hydro_57"/>
    <property type="match status" value="1"/>
</dbReference>
<gene>
    <name evidence="6" type="ORF">SBA5_110100</name>
</gene>
<evidence type="ECO:0000256" key="4">
    <source>
        <dbReference type="SAM" id="MobiDB-lite"/>
    </source>
</evidence>
<accession>A0A2N9L3B4</accession>
<dbReference type="PANTHER" id="PTHR36306">
    <property type="entry name" value="ALPHA-AMYLASE-RELATED-RELATED"/>
    <property type="match status" value="1"/>
</dbReference>
<dbReference type="AlphaFoldDB" id="A0A2N9L3B4"/>
<protein>
    <recommendedName>
        <fullName evidence="5">Glycoside hydrolase family 57 N-terminal domain-containing protein</fullName>
    </recommendedName>
</protein>
<comment type="similarity">
    <text evidence="1 3">Belongs to the glycosyl hydrolase 57 family.</text>
</comment>
<dbReference type="Gene3D" id="3.20.110.10">
    <property type="entry name" value="Glycoside hydrolase 38, N terminal domain"/>
    <property type="match status" value="2"/>
</dbReference>
<dbReference type="EMBL" id="OKRB01000013">
    <property type="protein sequence ID" value="SPE17740.1"/>
    <property type="molecule type" value="Genomic_DNA"/>
</dbReference>
<evidence type="ECO:0000313" key="6">
    <source>
        <dbReference type="EMBL" id="SPE17740.1"/>
    </source>
</evidence>
<sequence length="887" mass="99253">MAGLPPRQEHCANRPLGPIGSSSQALNNAIDWARIIEYVMPSGKRFVCIHGHFYQPPRENPWLETVETQDTAAPYHDWNERICAECYAPNGAARVVNVKNQITRIVNNYARMSFNFGPTLLNWLRENAPRTYRMILNGESRSRQRYHGHSSAMAQVYNHMILPLANARDRATQVRWGIADYEYSFGIKPEGMWLPETAVDFVTLEALAMNGIKFTVLAPHQCKRIRALRADDSKSKAGDDKTAASGDGKKSEAEWIDTPASSVDTTVPYLVRFASGASIAMFFYNGPASRAIAFEGLLNSGDNFVARLKAGFKDTAQPQLVHVATDGESYGHHHKHGEMALAYALRLLEQDKNVTLTNYASFLEQFPPQYECEIVENSSWSCPHGVERWRSNCGCNGGHPGWNQAWRAPLRQALDELRDALTPLTEQENGNLFLDVWDARDAYIQVVLDRSADSADRFFAAHQAHPLTEDERVRALELMEMQRHAQLMYTSCGWFFDDISGIETVQVIAYAARVLQLATQVFGEQAAPLEPAFLARLAEAHSNNPAAGDGAQIYKKCVDSMELHLEQVAAHYAISSVFSVFGDETDLYCYHLRRISYDIFTSGPGRLALGRVHVASTITDHAQSFSFAVLHFGDQNITAAAKTYSGEDAGAFEAFSAEAAEHVQRADFPEVMRALDHFYGHADYSLTSLFSDEQRRIVQLILNSTLWDIENSLTTIYQDHASLLHYLSQAGLPKPPALTLAAGFAVNAGLRRVLEDDPIDQARLRSYLTLSKADQVPLDTPTLSYISDQRMKRTMVELQMSSGSLEMLDRALQLARIMTELPFDLNLWQAQNLWYEILRSSADALTVLEPNDSPRWEKDFDELGACLSFDTEAIRAEEEIEVATVGD</sequence>
<evidence type="ECO:0000256" key="2">
    <source>
        <dbReference type="ARBA" id="ARBA00023277"/>
    </source>
</evidence>
<evidence type="ECO:0000256" key="3">
    <source>
        <dbReference type="RuleBase" id="RU361196"/>
    </source>
</evidence>
<feature type="region of interest" description="Disordered" evidence="4">
    <location>
        <begin position="229"/>
        <end position="257"/>
    </location>
</feature>
<dbReference type="PANTHER" id="PTHR36306:SF3">
    <property type="entry name" value="GLYCOSIDE HYDROLASE FAMILY 57"/>
    <property type="match status" value="1"/>
</dbReference>